<dbReference type="Proteomes" id="UP000095280">
    <property type="component" value="Unplaced"/>
</dbReference>
<dbReference type="PANTHER" id="PTHR21461">
    <property type="entry name" value="GLYCOSYLTRANSFERASE FAMILY 92 PROTEIN"/>
    <property type="match status" value="1"/>
</dbReference>
<dbReference type="PANTHER" id="PTHR21461:SF69">
    <property type="entry name" value="GLYCOSYLTRANSFERASE FAMILY 92 PROTEIN"/>
    <property type="match status" value="1"/>
</dbReference>
<comment type="similarity">
    <text evidence="2 8">Belongs to the glycosyltransferase 92 family.</text>
</comment>
<evidence type="ECO:0000256" key="5">
    <source>
        <dbReference type="ARBA" id="ARBA00022692"/>
    </source>
</evidence>
<dbReference type="GO" id="GO:0016020">
    <property type="term" value="C:membrane"/>
    <property type="evidence" value="ECO:0007669"/>
    <property type="project" value="UniProtKB-SubCell"/>
</dbReference>
<keyword evidence="4 8" id="KW-0808">Transferase</keyword>
<evidence type="ECO:0000313" key="10">
    <source>
        <dbReference type="WBParaSite" id="maker-uti_cns_0006529-snap-gene-0.2-mRNA-1"/>
    </source>
</evidence>
<evidence type="ECO:0000256" key="1">
    <source>
        <dbReference type="ARBA" id="ARBA00004167"/>
    </source>
</evidence>
<evidence type="ECO:0000256" key="6">
    <source>
        <dbReference type="ARBA" id="ARBA00022989"/>
    </source>
</evidence>
<accession>A0A1I8HK87</accession>
<sequence>MVRIAGFRKVVVRCRILLCAAVVIAAGAAVHFCWPETAGSQPAPAEAMLLSSDHLETPVNSDNVNLTESRVRRRVPWCGHTRLLSPVTAQEFQFLSSHRSNRDLLVYSAFYDPRLAPRKPIIRSTGIARNVGMSGLMCQLWYRRWSQVMVTMQAHVERLPEGDSRRYQAVLITCSTSSKVEEIPSAVSFAWSHCAQPAGFLPVRVLPSTPVRNGQFAVCMSPLHSSYDNVDEAVQTLELNRLFGANRFFVYSFASSKRVASLLASKHYAKDVTVLPFQPPVNVDRWPQPSNYTVEVKHFAQMAMLQDCVMRASAKYEFAVFTDMNEVVVPRSKGLSNWRDLVRARMSDNKTAGLSLQHADFWLEWPADSEMSANATISGLKLSALLKLHHDEVRLHGTPSKMIVKPHFVQLMGVQLMWRYTKGWGTEYVNFRLAGVHRYRSWKDLGPQDSDQVRDPTLLRYREQLVANVLRARTALGLPLPIHISD</sequence>
<dbReference type="AlphaFoldDB" id="A0A1I8HK87"/>
<dbReference type="Pfam" id="PF01697">
    <property type="entry name" value="Glyco_transf_92"/>
    <property type="match status" value="1"/>
</dbReference>
<organism evidence="9 10">
    <name type="scientific">Macrostomum lignano</name>
    <dbReference type="NCBI Taxonomy" id="282301"/>
    <lineage>
        <taxon>Eukaryota</taxon>
        <taxon>Metazoa</taxon>
        <taxon>Spiralia</taxon>
        <taxon>Lophotrochozoa</taxon>
        <taxon>Platyhelminthes</taxon>
        <taxon>Rhabditophora</taxon>
        <taxon>Macrostomorpha</taxon>
        <taxon>Macrostomida</taxon>
        <taxon>Macrostomidae</taxon>
        <taxon>Macrostomum</taxon>
    </lineage>
</organism>
<keyword evidence="3 8" id="KW-0328">Glycosyltransferase</keyword>
<evidence type="ECO:0000256" key="3">
    <source>
        <dbReference type="ARBA" id="ARBA00022676"/>
    </source>
</evidence>
<dbReference type="GO" id="GO:0005737">
    <property type="term" value="C:cytoplasm"/>
    <property type="evidence" value="ECO:0007669"/>
    <property type="project" value="TreeGrafter"/>
</dbReference>
<proteinExistence type="inferred from homology"/>
<keyword evidence="7" id="KW-0472">Membrane</keyword>
<reference evidence="10" key="1">
    <citation type="submission" date="2016-11" db="UniProtKB">
        <authorList>
            <consortium name="WormBaseParasite"/>
        </authorList>
    </citation>
    <scope>IDENTIFICATION</scope>
</reference>
<name>A0A1I8HK87_9PLAT</name>
<dbReference type="InterPro" id="IPR008166">
    <property type="entry name" value="Glyco_transf_92"/>
</dbReference>
<keyword evidence="5" id="KW-0812">Transmembrane</keyword>
<comment type="subcellular location">
    <subcellularLocation>
        <location evidence="1">Membrane</location>
        <topology evidence="1">Single-pass membrane protein</topology>
    </subcellularLocation>
</comment>
<keyword evidence="9" id="KW-1185">Reference proteome</keyword>
<evidence type="ECO:0000313" key="9">
    <source>
        <dbReference type="Proteomes" id="UP000095280"/>
    </source>
</evidence>
<protein>
    <recommendedName>
        <fullName evidence="8">Glycosyltransferase family 92 protein</fullName>
        <ecNumber evidence="8">2.4.1.-</ecNumber>
    </recommendedName>
</protein>
<evidence type="ECO:0000256" key="8">
    <source>
        <dbReference type="RuleBase" id="RU366017"/>
    </source>
</evidence>
<dbReference type="GO" id="GO:0016757">
    <property type="term" value="F:glycosyltransferase activity"/>
    <property type="evidence" value="ECO:0007669"/>
    <property type="project" value="UniProtKB-UniRule"/>
</dbReference>
<evidence type="ECO:0000256" key="4">
    <source>
        <dbReference type="ARBA" id="ARBA00022679"/>
    </source>
</evidence>
<keyword evidence="6" id="KW-1133">Transmembrane helix</keyword>
<evidence type="ECO:0000256" key="2">
    <source>
        <dbReference type="ARBA" id="ARBA00007647"/>
    </source>
</evidence>
<dbReference type="WBParaSite" id="maker-uti_cns_0006529-snap-gene-0.2-mRNA-1">
    <property type="protein sequence ID" value="maker-uti_cns_0006529-snap-gene-0.2-mRNA-1"/>
    <property type="gene ID" value="maker-uti_cns_0006529-snap-gene-0.2"/>
</dbReference>
<dbReference type="EC" id="2.4.1.-" evidence="8"/>
<evidence type="ECO:0000256" key="7">
    <source>
        <dbReference type="ARBA" id="ARBA00023136"/>
    </source>
</evidence>